<organism evidence="15 16">
    <name type="scientific">Amnibacterium setariae</name>
    <dbReference type="NCBI Taxonomy" id="2306585"/>
    <lineage>
        <taxon>Bacteria</taxon>
        <taxon>Bacillati</taxon>
        <taxon>Actinomycetota</taxon>
        <taxon>Actinomycetes</taxon>
        <taxon>Micrococcales</taxon>
        <taxon>Microbacteriaceae</taxon>
        <taxon>Amnibacterium</taxon>
    </lineage>
</organism>
<evidence type="ECO:0000259" key="13">
    <source>
        <dbReference type="Pfam" id="PF04452"/>
    </source>
</evidence>
<evidence type="ECO:0000256" key="1">
    <source>
        <dbReference type="ARBA" id="ARBA00004496"/>
    </source>
</evidence>
<evidence type="ECO:0000256" key="7">
    <source>
        <dbReference type="ARBA" id="ARBA00022603"/>
    </source>
</evidence>
<keyword evidence="8 12" id="KW-0808">Transferase</keyword>
<evidence type="ECO:0000256" key="12">
    <source>
        <dbReference type="PIRNR" id="PIRNR015601"/>
    </source>
</evidence>
<dbReference type="EMBL" id="QXTG01000002">
    <property type="protein sequence ID" value="RIX28185.1"/>
    <property type="molecule type" value="Genomic_DNA"/>
</dbReference>
<dbReference type="PANTHER" id="PTHR30027">
    <property type="entry name" value="RIBOSOMAL RNA SMALL SUBUNIT METHYLTRANSFERASE E"/>
    <property type="match status" value="1"/>
</dbReference>
<dbReference type="Pfam" id="PF20260">
    <property type="entry name" value="PUA_4"/>
    <property type="match status" value="1"/>
</dbReference>
<protein>
    <recommendedName>
        <fullName evidence="4 12">Ribosomal RNA small subunit methyltransferase E</fullName>
        <ecNumber evidence="3 12">2.1.1.193</ecNumber>
    </recommendedName>
</protein>
<keyword evidence="5 12" id="KW-0963">Cytoplasm</keyword>
<dbReference type="SUPFAM" id="SSF88697">
    <property type="entry name" value="PUA domain-like"/>
    <property type="match status" value="1"/>
</dbReference>
<evidence type="ECO:0000256" key="8">
    <source>
        <dbReference type="ARBA" id="ARBA00022679"/>
    </source>
</evidence>
<keyword evidence="9 12" id="KW-0949">S-adenosyl-L-methionine</keyword>
<evidence type="ECO:0000256" key="11">
    <source>
        <dbReference type="ARBA" id="ARBA00047944"/>
    </source>
</evidence>
<feature type="domain" description="Ribosomal RNA small subunit methyltransferase E PUA-like" evidence="14">
    <location>
        <begin position="17"/>
        <end position="61"/>
    </location>
</feature>
<dbReference type="SUPFAM" id="SSF75217">
    <property type="entry name" value="alpha/beta knot"/>
    <property type="match status" value="1"/>
</dbReference>
<evidence type="ECO:0000256" key="2">
    <source>
        <dbReference type="ARBA" id="ARBA00005528"/>
    </source>
</evidence>
<dbReference type="OrthoDB" id="9808126at2"/>
<accession>A0A3A1TZS5</accession>
<dbReference type="Proteomes" id="UP000265742">
    <property type="component" value="Unassembled WGS sequence"/>
</dbReference>
<dbReference type="NCBIfam" id="NF008693">
    <property type="entry name" value="PRK11713.2-3"/>
    <property type="match status" value="1"/>
</dbReference>
<dbReference type="InterPro" id="IPR046887">
    <property type="entry name" value="RsmE_PUA-like"/>
</dbReference>
<comment type="function">
    <text evidence="10 12">Specifically methylates the N3 position of the uracil ring of uridine 1498 (m3U1498) in 16S rRNA. Acts on the fully assembled 30S ribosomal subunit.</text>
</comment>
<dbReference type="GO" id="GO:0005737">
    <property type="term" value="C:cytoplasm"/>
    <property type="evidence" value="ECO:0007669"/>
    <property type="project" value="UniProtKB-SubCell"/>
</dbReference>
<dbReference type="EC" id="2.1.1.193" evidence="3 12"/>
<evidence type="ECO:0000313" key="15">
    <source>
        <dbReference type="EMBL" id="RIX28185.1"/>
    </source>
</evidence>
<dbReference type="PIRSF" id="PIRSF015601">
    <property type="entry name" value="MTase_slr0722"/>
    <property type="match status" value="1"/>
</dbReference>
<reference evidence="16" key="1">
    <citation type="submission" date="2018-09" db="EMBL/GenBank/DDBJ databases">
        <authorList>
            <person name="Kim I."/>
        </authorList>
    </citation>
    <scope>NUCLEOTIDE SEQUENCE [LARGE SCALE GENOMIC DNA]</scope>
    <source>
        <strain evidence="16">DD4a</strain>
    </source>
</reference>
<dbReference type="CDD" id="cd18084">
    <property type="entry name" value="RsmE-like"/>
    <property type="match status" value="1"/>
</dbReference>
<name>A0A3A1TZS5_9MICO</name>
<dbReference type="GO" id="GO:0070042">
    <property type="term" value="F:rRNA (uridine-N3-)-methyltransferase activity"/>
    <property type="evidence" value="ECO:0007669"/>
    <property type="project" value="TreeGrafter"/>
</dbReference>
<keyword evidence="16" id="KW-1185">Reference proteome</keyword>
<dbReference type="Pfam" id="PF04452">
    <property type="entry name" value="Methyltrans_RNA"/>
    <property type="match status" value="1"/>
</dbReference>
<keyword evidence="7 12" id="KW-0489">Methyltransferase</keyword>
<evidence type="ECO:0000259" key="14">
    <source>
        <dbReference type="Pfam" id="PF20260"/>
    </source>
</evidence>
<evidence type="ECO:0000256" key="4">
    <source>
        <dbReference type="ARBA" id="ARBA00013673"/>
    </source>
</evidence>
<comment type="caution">
    <text evidence="15">The sequence shown here is derived from an EMBL/GenBank/DDBJ whole genome shotgun (WGS) entry which is preliminary data.</text>
</comment>
<dbReference type="GO" id="GO:0070475">
    <property type="term" value="P:rRNA base methylation"/>
    <property type="evidence" value="ECO:0007669"/>
    <property type="project" value="TreeGrafter"/>
</dbReference>
<evidence type="ECO:0000313" key="16">
    <source>
        <dbReference type="Proteomes" id="UP000265742"/>
    </source>
</evidence>
<proteinExistence type="inferred from homology"/>
<evidence type="ECO:0000256" key="10">
    <source>
        <dbReference type="ARBA" id="ARBA00025699"/>
    </source>
</evidence>
<comment type="catalytic activity">
    <reaction evidence="11 12">
        <text>uridine(1498) in 16S rRNA + S-adenosyl-L-methionine = N(3)-methyluridine(1498) in 16S rRNA + S-adenosyl-L-homocysteine + H(+)</text>
        <dbReference type="Rhea" id="RHEA:42920"/>
        <dbReference type="Rhea" id="RHEA-COMP:10283"/>
        <dbReference type="Rhea" id="RHEA-COMP:10284"/>
        <dbReference type="ChEBI" id="CHEBI:15378"/>
        <dbReference type="ChEBI" id="CHEBI:57856"/>
        <dbReference type="ChEBI" id="CHEBI:59789"/>
        <dbReference type="ChEBI" id="CHEBI:65315"/>
        <dbReference type="ChEBI" id="CHEBI:74502"/>
        <dbReference type="EC" id="2.1.1.193"/>
    </reaction>
</comment>
<dbReference type="InterPro" id="IPR015947">
    <property type="entry name" value="PUA-like_sf"/>
</dbReference>
<sequence length="240" mass="25117">MAHFYLAASLDDASAELTGEEARHAAQVARLRAGERVVVGDGRGRVADAEAVSVARDRVLLDVHALREEPEPSPRIVLVQALAKGGRDEAAIQAATELGVAAVVPWQAARSVSRWTGPKAVTGVERWASIVREAGKQSMRPWAAAVRPLATTADLERLAADASVLLLEPAAELPLLEAGLPADRAIVLVVGPEGGIAPEERERLESAGATAVRLGPLVLRTSTAGPAALAALAARLDLWR</sequence>
<evidence type="ECO:0000256" key="3">
    <source>
        <dbReference type="ARBA" id="ARBA00012328"/>
    </source>
</evidence>
<dbReference type="Gene3D" id="3.40.1280.10">
    <property type="match status" value="1"/>
</dbReference>
<dbReference type="InterPro" id="IPR029028">
    <property type="entry name" value="Alpha/beta_knot_MTases"/>
</dbReference>
<evidence type="ECO:0000256" key="6">
    <source>
        <dbReference type="ARBA" id="ARBA00022552"/>
    </source>
</evidence>
<dbReference type="InterPro" id="IPR006700">
    <property type="entry name" value="RsmE"/>
</dbReference>
<dbReference type="NCBIfam" id="TIGR00046">
    <property type="entry name" value="RsmE family RNA methyltransferase"/>
    <property type="match status" value="1"/>
</dbReference>
<dbReference type="InterPro" id="IPR046886">
    <property type="entry name" value="RsmE_MTase_dom"/>
</dbReference>
<gene>
    <name evidence="15" type="ORF">D1781_11960</name>
</gene>
<feature type="domain" description="Ribosomal RNA small subunit methyltransferase E methyltransferase" evidence="13">
    <location>
        <begin position="72"/>
        <end position="232"/>
    </location>
</feature>
<comment type="subcellular location">
    <subcellularLocation>
        <location evidence="1 12">Cytoplasm</location>
    </subcellularLocation>
</comment>
<dbReference type="PANTHER" id="PTHR30027:SF3">
    <property type="entry name" value="16S RRNA (URACIL(1498)-N(3))-METHYLTRANSFERASE"/>
    <property type="match status" value="1"/>
</dbReference>
<evidence type="ECO:0000256" key="5">
    <source>
        <dbReference type="ARBA" id="ARBA00022490"/>
    </source>
</evidence>
<comment type="similarity">
    <text evidence="2 12">Belongs to the RNA methyltransferase RsmE family.</text>
</comment>
<keyword evidence="6 12" id="KW-0698">rRNA processing</keyword>
<evidence type="ECO:0000256" key="9">
    <source>
        <dbReference type="ARBA" id="ARBA00022691"/>
    </source>
</evidence>
<dbReference type="AlphaFoldDB" id="A0A3A1TZS5"/>
<dbReference type="InterPro" id="IPR029026">
    <property type="entry name" value="tRNA_m1G_MTases_N"/>
</dbReference>
<dbReference type="RefSeq" id="WP_119482495.1">
    <property type="nucleotide sequence ID" value="NZ_QXTG01000002.1"/>
</dbReference>